<reference evidence="2 3" key="1">
    <citation type="journal article" date="2013" name="Genome Biol.">
        <title>The genome sequence of the most widely cultivated cacao type and its use to identify candidate genes regulating pod color.</title>
        <authorList>
            <person name="Motamayor J.C."/>
            <person name="Mockaitis K."/>
            <person name="Schmutz J."/>
            <person name="Haiminen N."/>
            <person name="Iii D.L."/>
            <person name="Cornejo O."/>
            <person name="Findley S.D."/>
            <person name="Zheng P."/>
            <person name="Utro F."/>
            <person name="Royaert S."/>
            <person name="Saski C."/>
            <person name="Jenkins J."/>
            <person name="Podicheti R."/>
            <person name="Zhao M."/>
            <person name="Scheffler B.E."/>
            <person name="Stack J.C."/>
            <person name="Feltus F.A."/>
            <person name="Mustiga G.M."/>
            <person name="Amores F."/>
            <person name="Phillips W."/>
            <person name="Marelli J.P."/>
            <person name="May G.D."/>
            <person name="Shapiro H."/>
            <person name="Ma J."/>
            <person name="Bustamante C.D."/>
            <person name="Schnell R.J."/>
            <person name="Main D."/>
            <person name="Gilbert D."/>
            <person name="Parida L."/>
            <person name="Kuhn D.N."/>
        </authorList>
    </citation>
    <scope>NUCLEOTIDE SEQUENCE [LARGE SCALE GENOMIC DNA]</scope>
    <source>
        <strain evidence="3">cv. Matina 1-6</strain>
    </source>
</reference>
<sequence>MVHKLLFVVTQNLISTTLLFETLVELYPEAPFYHFLPLFYFDELHQYYASKITMAFVMLRPTLSPFLCIPKHHLLDKEGLNNIIFYLFAIFGCLVYVFIVPEVCPCQTRT</sequence>
<evidence type="ECO:0000313" key="3">
    <source>
        <dbReference type="Proteomes" id="UP000026915"/>
    </source>
</evidence>
<feature type="transmembrane region" description="Helical" evidence="1">
    <location>
        <begin position="5"/>
        <end position="27"/>
    </location>
</feature>
<keyword evidence="3" id="KW-1185">Reference proteome</keyword>
<proteinExistence type="predicted"/>
<keyword evidence="1" id="KW-0812">Transmembrane</keyword>
<dbReference type="Gramene" id="EOY21656">
    <property type="protein sequence ID" value="EOY21656"/>
    <property type="gene ID" value="TCM_013669"/>
</dbReference>
<protein>
    <submittedName>
        <fullName evidence="2">Uncharacterized protein</fullName>
    </submittedName>
</protein>
<keyword evidence="1" id="KW-1133">Transmembrane helix</keyword>
<dbReference type="AlphaFoldDB" id="A0A061FWP6"/>
<feature type="transmembrane region" description="Helical" evidence="1">
    <location>
        <begin position="80"/>
        <end position="99"/>
    </location>
</feature>
<gene>
    <name evidence="2" type="ORF">TCM_013669</name>
</gene>
<dbReference type="Proteomes" id="UP000026915">
    <property type="component" value="Chromosome 3"/>
</dbReference>
<accession>A0A061FWP6</accession>
<evidence type="ECO:0000256" key="1">
    <source>
        <dbReference type="SAM" id="Phobius"/>
    </source>
</evidence>
<dbReference type="InParanoid" id="A0A061FWP6"/>
<dbReference type="HOGENOM" id="CLU_2175638_0_0_1"/>
<evidence type="ECO:0000313" key="2">
    <source>
        <dbReference type="EMBL" id="EOY21656.1"/>
    </source>
</evidence>
<keyword evidence="1" id="KW-0472">Membrane</keyword>
<dbReference type="EMBL" id="CM001881">
    <property type="protein sequence ID" value="EOY21656.1"/>
    <property type="molecule type" value="Genomic_DNA"/>
</dbReference>
<organism evidence="2 3">
    <name type="scientific">Theobroma cacao</name>
    <name type="common">Cacao</name>
    <name type="synonym">Cocoa</name>
    <dbReference type="NCBI Taxonomy" id="3641"/>
    <lineage>
        <taxon>Eukaryota</taxon>
        <taxon>Viridiplantae</taxon>
        <taxon>Streptophyta</taxon>
        <taxon>Embryophyta</taxon>
        <taxon>Tracheophyta</taxon>
        <taxon>Spermatophyta</taxon>
        <taxon>Magnoliopsida</taxon>
        <taxon>eudicotyledons</taxon>
        <taxon>Gunneridae</taxon>
        <taxon>Pentapetalae</taxon>
        <taxon>rosids</taxon>
        <taxon>malvids</taxon>
        <taxon>Malvales</taxon>
        <taxon>Malvaceae</taxon>
        <taxon>Byttnerioideae</taxon>
        <taxon>Theobroma</taxon>
    </lineage>
</organism>
<name>A0A061FWP6_THECC</name>